<evidence type="ECO:0000256" key="2">
    <source>
        <dbReference type="ARBA" id="ARBA00007025"/>
    </source>
</evidence>
<keyword evidence="3" id="KW-0547">Nucleotide-binding</keyword>
<dbReference type="OrthoDB" id="2020972at2759"/>
<reference evidence="10 11" key="1">
    <citation type="submission" date="2013-12" db="EMBL/GenBank/DDBJ databases">
        <title>Draft genome of the parsitic nematode Ancylostoma duodenale.</title>
        <authorList>
            <person name="Mitreva M."/>
        </authorList>
    </citation>
    <scope>NUCLEOTIDE SEQUENCE [LARGE SCALE GENOMIC DNA]</scope>
    <source>
        <strain evidence="10 11">Zhejiang</strain>
    </source>
</reference>
<keyword evidence="6" id="KW-0238">DNA-binding</keyword>
<dbReference type="GO" id="GO:0003677">
    <property type="term" value="F:DNA binding"/>
    <property type="evidence" value="ECO:0007669"/>
    <property type="project" value="UniProtKB-KW"/>
</dbReference>
<evidence type="ECO:0000256" key="3">
    <source>
        <dbReference type="ARBA" id="ARBA00022741"/>
    </source>
</evidence>
<evidence type="ECO:0000256" key="4">
    <source>
        <dbReference type="ARBA" id="ARBA00022806"/>
    </source>
</evidence>
<keyword evidence="4" id="KW-0378">Hydrolase</keyword>
<dbReference type="PANTHER" id="PTHR45797">
    <property type="entry name" value="RAD54-LIKE"/>
    <property type="match status" value="1"/>
</dbReference>
<dbReference type="InterPro" id="IPR000330">
    <property type="entry name" value="SNF2_N"/>
</dbReference>
<protein>
    <submittedName>
        <fullName evidence="10">Protein, SNF2 family</fullName>
    </submittedName>
</protein>
<proteinExistence type="inferred from homology"/>
<name>A0A0C2GC76_9BILA</name>
<feature type="non-terminal residue" evidence="10">
    <location>
        <position position="702"/>
    </location>
</feature>
<comment type="subcellular location">
    <subcellularLocation>
        <location evidence="1">Nucleus</location>
    </subcellularLocation>
</comment>
<evidence type="ECO:0000256" key="1">
    <source>
        <dbReference type="ARBA" id="ARBA00004123"/>
    </source>
</evidence>
<dbReference type="GO" id="GO:0016887">
    <property type="term" value="F:ATP hydrolysis activity"/>
    <property type="evidence" value="ECO:0007669"/>
    <property type="project" value="InterPro"/>
</dbReference>
<feature type="compositionally biased region" description="Acidic residues" evidence="8">
    <location>
        <begin position="34"/>
        <end position="44"/>
    </location>
</feature>
<evidence type="ECO:0000256" key="8">
    <source>
        <dbReference type="SAM" id="MobiDB-lite"/>
    </source>
</evidence>
<dbReference type="EMBL" id="KN738857">
    <property type="protein sequence ID" value="KIH54586.1"/>
    <property type="molecule type" value="Genomic_DNA"/>
</dbReference>
<dbReference type="SUPFAM" id="SSF52540">
    <property type="entry name" value="P-loop containing nucleoside triphosphate hydrolases"/>
    <property type="match status" value="2"/>
</dbReference>
<sequence length="702" mass="79552">KANDVEADEDADRLLRNADAILHEVPVRKVNDPSSEESEVEAEERELSNLVSSAQRLIRSSSSEGEESDDAVPKKESQTKRKRRRVVASDSDASVGEPSGSDEDKHSDWDDGDDEIIIKRSKSKRKRAVAEDDSDEEIESKKGKKGRGSRAPKAIMSSDKLQQETLDAEKAERERRKRLEQKQKEFNGIELMEGVDIASALVSGTNTVQKLKVRVLKPHQAQGVQFMYDSAFESIDRLGEQGGGGILAHCMGLGKTLQRELSILVSSAQRLIRSSSSEGEESDDAVPKKESQTKRKSTFRRRVVASDSDASIGEPSGSDEDKHSDWDDGDDEIIIKRSKSKRKRAVAEDDSDEEVESKKEKKGRGSRAPKAIMSSDKLQQETLDAEKAERVRVLKPHQAQGVQFMYDSAFESIDRLGEQGGGGILAHCMGLGKTLQVITFLHTVMTHPKLVEYAKRVLVVVPKNVVLNWFKEFQKWLEDNDPELAVIDVMELDSFKTYNDRHAALENWYNCEVPSVMIIGYDMFRILTHDDEDNKKKRGGQKKPPSKRNKRLLKLQQQFREFLQDPGPDLVVCDEAHKLKNDDSALSKTMVKIKTKRRICLTGTPLQNNLMEYHCMVNFVKPGLLGTKTEFANRFANIIMRGRVKDATPLEVKFMKRRCHVLFEHLKKCVDRKDYRVLMEAIPPKQEYVINVRLTPRQCELY</sequence>
<evidence type="ECO:0000256" key="6">
    <source>
        <dbReference type="ARBA" id="ARBA00023125"/>
    </source>
</evidence>
<dbReference type="InterPro" id="IPR027417">
    <property type="entry name" value="P-loop_NTPase"/>
</dbReference>
<dbReference type="Pfam" id="PF00176">
    <property type="entry name" value="SNF2-rel_dom"/>
    <property type="match status" value="1"/>
</dbReference>
<dbReference type="GO" id="GO:0004386">
    <property type="term" value="F:helicase activity"/>
    <property type="evidence" value="ECO:0007669"/>
    <property type="project" value="UniProtKB-KW"/>
</dbReference>
<feature type="compositionally biased region" description="Basic residues" evidence="8">
    <location>
        <begin position="294"/>
        <end position="303"/>
    </location>
</feature>
<feature type="compositionally biased region" description="Low complexity" evidence="8">
    <location>
        <begin position="52"/>
        <end position="63"/>
    </location>
</feature>
<dbReference type="Proteomes" id="UP000054047">
    <property type="component" value="Unassembled WGS sequence"/>
</dbReference>
<evidence type="ECO:0000259" key="9">
    <source>
        <dbReference type="PROSITE" id="PS51192"/>
    </source>
</evidence>
<evidence type="ECO:0000256" key="7">
    <source>
        <dbReference type="ARBA" id="ARBA00023242"/>
    </source>
</evidence>
<dbReference type="PROSITE" id="PS51192">
    <property type="entry name" value="HELICASE_ATP_BIND_1"/>
    <property type="match status" value="1"/>
</dbReference>
<accession>A0A0C2GC76</accession>
<dbReference type="PANTHER" id="PTHR45797:SF3">
    <property type="entry name" value="TRANSCRIPTIONAL REGULATOR ATRX HOMOLOG"/>
    <property type="match status" value="1"/>
</dbReference>
<gene>
    <name evidence="10" type="ORF">ANCDUO_15267</name>
</gene>
<dbReference type="GO" id="GO:0005524">
    <property type="term" value="F:ATP binding"/>
    <property type="evidence" value="ECO:0007669"/>
    <property type="project" value="UniProtKB-KW"/>
</dbReference>
<evidence type="ECO:0000256" key="5">
    <source>
        <dbReference type="ARBA" id="ARBA00022840"/>
    </source>
</evidence>
<keyword evidence="7" id="KW-0539">Nucleus</keyword>
<dbReference type="GO" id="GO:0005634">
    <property type="term" value="C:nucleus"/>
    <property type="evidence" value="ECO:0007669"/>
    <property type="project" value="UniProtKB-SubCell"/>
</dbReference>
<dbReference type="InterPro" id="IPR038718">
    <property type="entry name" value="SNF2-like_sf"/>
</dbReference>
<feature type="domain" description="Helicase ATP-binding" evidence="9">
    <location>
        <begin position="414"/>
        <end position="623"/>
    </location>
</feature>
<dbReference type="AlphaFoldDB" id="A0A0C2GC76"/>
<dbReference type="InterPro" id="IPR044574">
    <property type="entry name" value="ARIP4-like"/>
</dbReference>
<dbReference type="InterPro" id="IPR014001">
    <property type="entry name" value="Helicase_ATP-bd"/>
</dbReference>
<feature type="non-terminal residue" evidence="10">
    <location>
        <position position="1"/>
    </location>
</feature>
<evidence type="ECO:0000313" key="11">
    <source>
        <dbReference type="Proteomes" id="UP000054047"/>
    </source>
</evidence>
<dbReference type="SMART" id="SM00487">
    <property type="entry name" value="DEXDc"/>
    <property type="match status" value="1"/>
</dbReference>
<evidence type="ECO:0000313" key="10">
    <source>
        <dbReference type="EMBL" id="KIH54586.1"/>
    </source>
</evidence>
<dbReference type="Gene3D" id="3.40.50.10810">
    <property type="entry name" value="Tandem AAA-ATPase domain"/>
    <property type="match status" value="2"/>
</dbReference>
<keyword evidence="4" id="KW-0347">Helicase</keyword>
<feature type="region of interest" description="Disordered" evidence="8">
    <location>
        <begin position="25"/>
        <end position="168"/>
    </location>
</feature>
<keyword evidence="11" id="KW-1185">Reference proteome</keyword>
<keyword evidence="5" id="KW-0067">ATP-binding</keyword>
<organism evidence="10 11">
    <name type="scientific">Ancylostoma duodenale</name>
    <dbReference type="NCBI Taxonomy" id="51022"/>
    <lineage>
        <taxon>Eukaryota</taxon>
        <taxon>Metazoa</taxon>
        <taxon>Ecdysozoa</taxon>
        <taxon>Nematoda</taxon>
        <taxon>Chromadorea</taxon>
        <taxon>Rhabditida</taxon>
        <taxon>Rhabditina</taxon>
        <taxon>Rhabditomorpha</taxon>
        <taxon>Strongyloidea</taxon>
        <taxon>Ancylostomatidae</taxon>
        <taxon>Ancylostomatinae</taxon>
        <taxon>Ancylostoma</taxon>
    </lineage>
</organism>
<feature type="region of interest" description="Disordered" evidence="8">
    <location>
        <begin position="272"/>
        <end position="380"/>
    </location>
</feature>
<comment type="similarity">
    <text evidence="2">Belongs to the SNF2/RAD54 helicase family.</text>
</comment>